<accession>A0A139WP51</accession>
<name>A0A139WP51_TRICA</name>
<dbReference type="EMBL" id="KQ971307">
    <property type="protein sequence ID" value="KYB29637.1"/>
    <property type="molecule type" value="Genomic_DNA"/>
</dbReference>
<feature type="region of interest" description="Disordered" evidence="1">
    <location>
        <begin position="47"/>
        <end position="132"/>
    </location>
</feature>
<dbReference type="AlphaFoldDB" id="A0A139WP51"/>
<reference evidence="2 3" key="1">
    <citation type="journal article" date="2008" name="Nature">
        <title>The genome of the model beetle and pest Tribolium castaneum.</title>
        <authorList>
            <consortium name="Tribolium Genome Sequencing Consortium"/>
            <person name="Richards S."/>
            <person name="Gibbs R.A."/>
            <person name="Weinstock G.M."/>
            <person name="Brown S.J."/>
            <person name="Denell R."/>
            <person name="Beeman R.W."/>
            <person name="Gibbs R."/>
            <person name="Beeman R.W."/>
            <person name="Brown S.J."/>
            <person name="Bucher G."/>
            <person name="Friedrich M."/>
            <person name="Grimmelikhuijzen C.J."/>
            <person name="Klingler M."/>
            <person name="Lorenzen M."/>
            <person name="Richards S."/>
            <person name="Roth S."/>
            <person name="Schroder R."/>
            <person name="Tautz D."/>
            <person name="Zdobnov E.M."/>
            <person name="Muzny D."/>
            <person name="Gibbs R.A."/>
            <person name="Weinstock G.M."/>
            <person name="Attaway T."/>
            <person name="Bell S."/>
            <person name="Buhay C.J."/>
            <person name="Chandrabose M.N."/>
            <person name="Chavez D."/>
            <person name="Clerk-Blankenburg K.P."/>
            <person name="Cree A."/>
            <person name="Dao M."/>
            <person name="Davis C."/>
            <person name="Chacko J."/>
            <person name="Dinh H."/>
            <person name="Dugan-Rocha S."/>
            <person name="Fowler G."/>
            <person name="Garner T.T."/>
            <person name="Garnes J."/>
            <person name="Gnirke A."/>
            <person name="Hawes A."/>
            <person name="Hernandez J."/>
            <person name="Hines S."/>
            <person name="Holder M."/>
            <person name="Hume J."/>
            <person name="Jhangiani S.N."/>
            <person name="Joshi V."/>
            <person name="Khan Z.M."/>
            <person name="Jackson L."/>
            <person name="Kovar C."/>
            <person name="Kowis A."/>
            <person name="Lee S."/>
            <person name="Lewis L.R."/>
            <person name="Margolis J."/>
            <person name="Morgan M."/>
            <person name="Nazareth L.V."/>
            <person name="Nguyen N."/>
            <person name="Okwuonu G."/>
            <person name="Parker D."/>
            <person name="Richards S."/>
            <person name="Ruiz S.J."/>
            <person name="Santibanez J."/>
            <person name="Savard J."/>
            <person name="Scherer S.E."/>
            <person name="Schneider B."/>
            <person name="Sodergren E."/>
            <person name="Tautz D."/>
            <person name="Vattahil S."/>
            <person name="Villasana D."/>
            <person name="White C.S."/>
            <person name="Wright R."/>
            <person name="Park Y."/>
            <person name="Beeman R.W."/>
            <person name="Lord J."/>
            <person name="Oppert B."/>
            <person name="Lorenzen M."/>
            <person name="Brown S."/>
            <person name="Wang L."/>
            <person name="Savard J."/>
            <person name="Tautz D."/>
            <person name="Richards S."/>
            <person name="Weinstock G."/>
            <person name="Gibbs R.A."/>
            <person name="Liu Y."/>
            <person name="Worley K."/>
            <person name="Weinstock G."/>
            <person name="Elsik C.G."/>
            <person name="Reese J.T."/>
            <person name="Elhaik E."/>
            <person name="Landan G."/>
            <person name="Graur D."/>
            <person name="Arensburger P."/>
            <person name="Atkinson P."/>
            <person name="Beeman R.W."/>
            <person name="Beidler J."/>
            <person name="Brown S.J."/>
            <person name="Demuth J.P."/>
            <person name="Drury D.W."/>
            <person name="Du Y.Z."/>
            <person name="Fujiwara H."/>
            <person name="Lorenzen M."/>
            <person name="Maselli V."/>
            <person name="Osanai M."/>
            <person name="Park Y."/>
            <person name="Robertson H.M."/>
            <person name="Tu Z."/>
            <person name="Wang J.J."/>
            <person name="Wang S."/>
            <person name="Richards S."/>
            <person name="Song H."/>
            <person name="Zhang L."/>
            <person name="Sodergren E."/>
            <person name="Werner D."/>
            <person name="Stanke M."/>
            <person name="Morgenstern B."/>
            <person name="Solovyev V."/>
            <person name="Kosarev P."/>
            <person name="Brown G."/>
            <person name="Chen H.C."/>
            <person name="Ermolaeva O."/>
            <person name="Hlavina W."/>
            <person name="Kapustin Y."/>
            <person name="Kiryutin B."/>
            <person name="Kitts P."/>
            <person name="Maglott D."/>
            <person name="Pruitt K."/>
            <person name="Sapojnikov V."/>
            <person name="Souvorov A."/>
            <person name="Mackey A.J."/>
            <person name="Waterhouse R.M."/>
            <person name="Wyder S."/>
            <person name="Zdobnov E.M."/>
            <person name="Zdobnov E.M."/>
            <person name="Wyder S."/>
            <person name="Kriventseva E.V."/>
            <person name="Kadowaki T."/>
            <person name="Bork P."/>
            <person name="Aranda M."/>
            <person name="Bao R."/>
            <person name="Beermann A."/>
            <person name="Berns N."/>
            <person name="Bolognesi R."/>
            <person name="Bonneton F."/>
            <person name="Bopp D."/>
            <person name="Brown S.J."/>
            <person name="Bucher G."/>
            <person name="Butts T."/>
            <person name="Chaumot A."/>
            <person name="Denell R.E."/>
            <person name="Ferrier D.E."/>
            <person name="Friedrich M."/>
            <person name="Gordon C.M."/>
            <person name="Jindra M."/>
            <person name="Klingler M."/>
            <person name="Lan Q."/>
            <person name="Lattorff H.M."/>
            <person name="Laudet V."/>
            <person name="von Levetsow C."/>
            <person name="Liu Z."/>
            <person name="Lutz R."/>
            <person name="Lynch J.A."/>
            <person name="da Fonseca R.N."/>
            <person name="Posnien N."/>
            <person name="Reuter R."/>
            <person name="Roth S."/>
            <person name="Savard J."/>
            <person name="Schinko J.B."/>
            <person name="Schmitt C."/>
            <person name="Schoppmeier M."/>
            <person name="Schroder R."/>
            <person name="Shippy T.D."/>
            <person name="Simonnet F."/>
            <person name="Marques-Souza H."/>
            <person name="Tautz D."/>
            <person name="Tomoyasu Y."/>
            <person name="Trauner J."/>
            <person name="Van der Zee M."/>
            <person name="Vervoort M."/>
            <person name="Wittkopp N."/>
            <person name="Wimmer E.A."/>
            <person name="Yang X."/>
            <person name="Jones A.K."/>
            <person name="Sattelle D.B."/>
            <person name="Ebert P.R."/>
            <person name="Nelson D."/>
            <person name="Scott J.G."/>
            <person name="Beeman R.W."/>
            <person name="Muthukrishnan S."/>
            <person name="Kramer K.J."/>
            <person name="Arakane Y."/>
            <person name="Beeman R.W."/>
            <person name="Zhu Q."/>
            <person name="Hogenkamp D."/>
            <person name="Dixit R."/>
            <person name="Oppert B."/>
            <person name="Jiang H."/>
            <person name="Zou Z."/>
            <person name="Marshall J."/>
            <person name="Elpidina E."/>
            <person name="Vinokurov K."/>
            <person name="Oppert C."/>
            <person name="Zou Z."/>
            <person name="Evans J."/>
            <person name="Lu Z."/>
            <person name="Zhao P."/>
            <person name="Sumathipala N."/>
            <person name="Altincicek B."/>
            <person name="Vilcinskas A."/>
            <person name="Williams M."/>
            <person name="Hultmark D."/>
            <person name="Hetru C."/>
            <person name="Jiang H."/>
            <person name="Grimmelikhuijzen C.J."/>
            <person name="Hauser F."/>
            <person name="Cazzamali G."/>
            <person name="Williamson M."/>
            <person name="Park Y."/>
            <person name="Li B."/>
            <person name="Tanaka Y."/>
            <person name="Predel R."/>
            <person name="Neupert S."/>
            <person name="Schachtner J."/>
            <person name="Verleyen P."/>
            <person name="Raible F."/>
            <person name="Bork P."/>
            <person name="Friedrich M."/>
            <person name="Walden K.K."/>
            <person name="Robertson H.M."/>
            <person name="Angeli S."/>
            <person name="Foret S."/>
            <person name="Bucher G."/>
            <person name="Schuetz S."/>
            <person name="Maleszka R."/>
            <person name="Wimmer E.A."/>
            <person name="Beeman R.W."/>
            <person name="Lorenzen M."/>
            <person name="Tomoyasu Y."/>
            <person name="Miller S.C."/>
            <person name="Grossmann D."/>
            <person name="Bucher G."/>
        </authorList>
    </citation>
    <scope>NUCLEOTIDE SEQUENCE [LARGE SCALE GENOMIC DNA]</scope>
    <source>
        <strain evidence="2 3">Georgia GA2</strain>
    </source>
</reference>
<dbReference type="Proteomes" id="UP000007266">
    <property type="component" value="Linkage group 1"/>
</dbReference>
<proteinExistence type="predicted"/>
<sequence length="132" mass="15264">MVSDEQVVRCEPVFLEMPEWKNLTFRILFIVDIFSYMNFRTQQVRNAPMHRSATHEEIRQQKSSENRYLKTVYKSAPGDVTSKNAKPQLVQAQLPQPKSGTGQHNRYHPTASSHRTSFTTGFKSGRRKSDCC</sequence>
<organism evidence="2 3">
    <name type="scientific">Tribolium castaneum</name>
    <name type="common">Red flour beetle</name>
    <dbReference type="NCBI Taxonomy" id="7070"/>
    <lineage>
        <taxon>Eukaryota</taxon>
        <taxon>Metazoa</taxon>
        <taxon>Ecdysozoa</taxon>
        <taxon>Arthropoda</taxon>
        <taxon>Hexapoda</taxon>
        <taxon>Insecta</taxon>
        <taxon>Pterygota</taxon>
        <taxon>Neoptera</taxon>
        <taxon>Endopterygota</taxon>
        <taxon>Coleoptera</taxon>
        <taxon>Polyphaga</taxon>
        <taxon>Cucujiformia</taxon>
        <taxon>Tenebrionidae</taxon>
        <taxon>Tenebrionidae incertae sedis</taxon>
        <taxon>Tribolium</taxon>
    </lineage>
</organism>
<protein>
    <submittedName>
        <fullName evidence="2">Uncharacterized protein</fullName>
    </submittedName>
</protein>
<keyword evidence="3" id="KW-1185">Reference proteome</keyword>
<evidence type="ECO:0000313" key="2">
    <source>
        <dbReference type="EMBL" id="KYB29637.1"/>
    </source>
</evidence>
<feature type="compositionally biased region" description="Basic and acidic residues" evidence="1">
    <location>
        <begin position="53"/>
        <end position="68"/>
    </location>
</feature>
<gene>
    <name evidence="2" type="primary">AUGUSTUS-3.0.2_34519</name>
    <name evidence="2" type="ORF">TcasGA2_TC034519</name>
</gene>
<evidence type="ECO:0000256" key="1">
    <source>
        <dbReference type="SAM" id="MobiDB-lite"/>
    </source>
</evidence>
<reference evidence="2 3" key="2">
    <citation type="journal article" date="2010" name="Nucleic Acids Res.">
        <title>BeetleBase in 2010: revisions to provide comprehensive genomic information for Tribolium castaneum.</title>
        <authorList>
            <person name="Kim H.S."/>
            <person name="Murphy T."/>
            <person name="Xia J."/>
            <person name="Caragea D."/>
            <person name="Park Y."/>
            <person name="Beeman R.W."/>
            <person name="Lorenzen M.D."/>
            <person name="Butcher S."/>
            <person name="Manak J.R."/>
            <person name="Brown S.J."/>
        </authorList>
    </citation>
    <scope>NUCLEOTIDE SEQUENCE [LARGE SCALE GENOMIC DNA]</scope>
    <source>
        <strain evidence="2 3">Georgia GA2</strain>
    </source>
</reference>
<dbReference type="InParanoid" id="A0A139WP51"/>
<evidence type="ECO:0000313" key="3">
    <source>
        <dbReference type="Proteomes" id="UP000007266"/>
    </source>
</evidence>
<feature type="compositionally biased region" description="Polar residues" evidence="1">
    <location>
        <begin position="81"/>
        <end position="122"/>
    </location>
</feature>